<accession>A0A200QD95</accession>
<dbReference type="OrthoDB" id="688570at2759"/>
<dbReference type="InParanoid" id="A0A200QD95"/>
<evidence type="ECO:0000256" key="1">
    <source>
        <dbReference type="SAM" id="MobiDB-lite"/>
    </source>
</evidence>
<dbReference type="AlphaFoldDB" id="A0A200QD95"/>
<proteinExistence type="predicted"/>
<dbReference type="SUPFAM" id="SSF49879">
    <property type="entry name" value="SMAD/FHA domain"/>
    <property type="match status" value="1"/>
</dbReference>
<dbReference type="PANTHER" id="PTHR37733">
    <property type="entry name" value="SMAD/FHA DOMAIN-CONTAINING PROTEIN"/>
    <property type="match status" value="1"/>
</dbReference>
<dbReference type="FunCoup" id="A0A200QD95">
    <property type="interactions" value="698"/>
</dbReference>
<feature type="compositionally biased region" description="Acidic residues" evidence="1">
    <location>
        <begin position="235"/>
        <end position="246"/>
    </location>
</feature>
<dbReference type="Proteomes" id="UP000195402">
    <property type="component" value="Unassembled WGS sequence"/>
</dbReference>
<feature type="region of interest" description="Disordered" evidence="1">
    <location>
        <begin position="128"/>
        <end position="157"/>
    </location>
</feature>
<protein>
    <submittedName>
        <fullName evidence="2">Uncharacterized protein</fullName>
    </submittedName>
</protein>
<feature type="compositionally biased region" description="Basic and acidic residues" evidence="1">
    <location>
        <begin position="128"/>
        <end position="138"/>
    </location>
</feature>
<organism evidence="2 3">
    <name type="scientific">Macleaya cordata</name>
    <name type="common">Five-seeded plume-poppy</name>
    <name type="synonym">Bocconia cordata</name>
    <dbReference type="NCBI Taxonomy" id="56857"/>
    <lineage>
        <taxon>Eukaryota</taxon>
        <taxon>Viridiplantae</taxon>
        <taxon>Streptophyta</taxon>
        <taxon>Embryophyta</taxon>
        <taxon>Tracheophyta</taxon>
        <taxon>Spermatophyta</taxon>
        <taxon>Magnoliopsida</taxon>
        <taxon>Ranunculales</taxon>
        <taxon>Papaveraceae</taxon>
        <taxon>Papaveroideae</taxon>
        <taxon>Macleaya</taxon>
    </lineage>
</organism>
<dbReference type="InterPro" id="IPR008984">
    <property type="entry name" value="SMAD_FHA_dom_sf"/>
</dbReference>
<feature type="compositionally biased region" description="Basic residues" evidence="1">
    <location>
        <begin position="220"/>
        <end position="231"/>
    </location>
</feature>
<feature type="region of interest" description="Disordered" evidence="1">
    <location>
        <begin position="206"/>
        <end position="308"/>
    </location>
</feature>
<comment type="caution">
    <text evidence="2">The sequence shown here is derived from an EMBL/GenBank/DDBJ whole genome shotgun (WGS) entry which is preliminary data.</text>
</comment>
<name>A0A200QD95_MACCD</name>
<keyword evidence="3" id="KW-1185">Reference proteome</keyword>
<evidence type="ECO:0000313" key="3">
    <source>
        <dbReference type="Proteomes" id="UP000195402"/>
    </source>
</evidence>
<sequence length="308" mass="35308">MEIKGEDGTKIHINKGSKIDFGRGLGFPFDDLTVSRRHISFELRSYDEKTDKQDNPDGEPRVFFEVLGKNPIWVYNSSKEDIKVFRNFDRGEMSIGDGFCVSGQKPILFTLSKSGVKGGEEKGKRVLKEEERTEKTSEDTEMAENIRSNDEGYNEDEDLGFGSLDASEINLVKEFGFLKMGHEFDNYPKQMIRDIKDMDWFLEEQKQESEDDEITEGNRSKSRKGVRRKKKDIGTEDEDWTSESEDEKVLISKLRRDKKPRYTTTGSKDLKSSKIPYVGSSKNSARKKTVHATDDEDDESLGGFEFPL</sequence>
<gene>
    <name evidence="2" type="ORF">BVC80_209g157</name>
</gene>
<dbReference type="Gene3D" id="2.60.200.20">
    <property type="match status" value="1"/>
</dbReference>
<dbReference type="CDD" id="cd22671">
    <property type="entry name" value="FHA_APTX-like"/>
    <property type="match status" value="1"/>
</dbReference>
<dbReference type="OMA" id="MGHEFDS"/>
<dbReference type="STRING" id="56857.A0A200QD95"/>
<dbReference type="PANTHER" id="PTHR37733:SF1">
    <property type="entry name" value="SMAD_FHA DOMAIN-CONTAINING PROTEIN"/>
    <property type="match status" value="1"/>
</dbReference>
<dbReference type="EMBL" id="MVGT01002328">
    <property type="protein sequence ID" value="OVA08423.1"/>
    <property type="molecule type" value="Genomic_DNA"/>
</dbReference>
<reference evidence="2 3" key="1">
    <citation type="journal article" date="2017" name="Mol. Plant">
        <title>The Genome of Medicinal Plant Macleaya cordata Provides New Insights into Benzylisoquinoline Alkaloids Metabolism.</title>
        <authorList>
            <person name="Liu X."/>
            <person name="Liu Y."/>
            <person name="Huang P."/>
            <person name="Ma Y."/>
            <person name="Qing Z."/>
            <person name="Tang Q."/>
            <person name="Cao H."/>
            <person name="Cheng P."/>
            <person name="Zheng Y."/>
            <person name="Yuan Z."/>
            <person name="Zhou Y."/>
            <person name="Liu J."/>
            <person name="Tang Z."/>
            <person name="Zhuo Y."/>
            <person name="Zhang Y."/>
            <person name="Yu L."/>
            <person name="Huang J."/>
            <person name="Yang P."/>
            <person name="Peng Q."/>
            <person name="Zhang J."/>
            <person name="Jiang W."/>
            <person name="Zhang Z."/>
            <person name="Lin K."/>
            <person name="Ro D.K."/>
            <person name="Chen X."/>
            <person name="Xiong X."/>
            <person name="Shang Y."/>
            <person name="Huang S."/>
            <person name="Zeng J."/>
        </authorList>
    </citation>
    <scope>NUCLEOTIDE SEQUENCE [LARGE SCALE GENOMIC DNA]</scope>
    <source>
        <strain evidence="3">cv. BLH2017</strain>
        <tissue evidence="2">Root</tissue>
    </source>
</reference>
<evidence type="ECO:0000313" key="2">
    <source>
        <dbReference type="EMBL" id="OVA08423.1"/>
    </source>
</evidence>